<dbReference type="GO" id="GO:0006369">
    <property type="term" value="P:termination of RNA polymerase II transcription"/>
    <property type="evidence" value="ECO:0007669"/>
    <property type="project" value="TreeGrafter"/>
</dbReference>
<evidence type="ECO:0000256" key="2">
    <source>
        <dbReference type="ARBA" id="ARBA00022741"/>
    </source>
</evidence>
<evidence type="ECO:0000313" key="13">
    <source>
        <dbReference type="Proteomes" id="UP000076842"/>
    </source>
</evidence>
<dbReference type="InterPro" id="IPR027417">
    <property type="entry name" value="P-loop_NTPase"/>
</dbReference>
<dbReference type="EMBL" id="KV423932">
    <property type="protein sequence ID" value="KZT60309.1"/>
    <property type="molecule type" value="Genomic_DNA"/>
</dbReference>
<feature type="compositionally biased region" description="Basic and acidic residues" evidence="7">
    <location>
        <begin position="1044"/>
        <end position="1054"/>
    </location>
</feature>
<dbReference type="GO" id="GO:0005694">
    <property type="term" value="C:chromosome"/>
    <property type="evidence" value="ECO:0007669"/>
    <property type="project" value="UniProtKB-ARBA"/>
</dbReference>
<keyword evidence="6" id="KW-0175">Coiled coil</keyword>
<dbReference type="FunFam" id="3.40.50.300:FF:000326">
    <property type="entry name" value="P-loop containing nucleoside triphosphate hydrolase"/>
    <property type="match status" value="1"/>
</dbReference>
<evidence type="ECO:0000313" key="12">
    <source>
        <dbReference type="EMBL" id="KZT60309.1"/>
    </source>
</evidence>
<feature type="domain" description="DNA2/NAM7 helicase-like C-terminal" evidence="10">
    <location>
        <begin position="1645"/>
        <end position="1842"/>
    </location>
</feature>
<evidence type="ECO:0000256" key="7">
    <source>
        <dbReference type="SAM" id="MobiDB-lite"/>
    </source>
</evidence>
<keyword evidence="13" id="KW-1185">Reference proteome</keyword>
<dbReference type="SUPFAM" id="SSF52540">
    <property type="entry name" value="P-loop containing nucleoside triphosphate hydrolases"/>
    <property type="match status" value="1"/>
</dbReference>
<dbReference type="InterPro" id="IPR041677">
    <property type="entry name" value="DNA2/NAM7_AAA_11"/>
</dbReference>
<proteinExistence type="inferred from homology"/>
<evidence type="ECO:0008006" key="14">
    <source>
        <dbReference type="Google" id="ProtNLM"/>
    </source>
</evidence>
<evidence type="ECO:0000256" key="1">
    <source>
        <dbReference type="ARBA" id="ARBA00007913"/>
    </source>
</evidence>
<dbReference type="PANTHER" id="PTHR10887">
    <property type="entry name" value="DNA2/NAM7 HELICASE FAMILY"/>
    <property type="match status" value="1"/>
</dbReference>
<dbReference type="STRING" id="1353952.A0A165IA33"/>
<dbReference type="GO" id="GO:0004386">
    <property type="term" value="F:helicase activity"/>
    <property type="evidence" value="ECO:0007669"/>
    <property type="project" value="UniProtKB-KW"/>
</dbReference>
<dbReference type="Pfam" id="PF13086">
    <property type="entry name" value="AAA_11"/>
    <property type="match status" value="1"/>
</dbReference>
<keyword evidence="4" id="KW-0347">Helicase</keyword>
<sequence>MAEVGSSQRTEEERRIDDILADVRDNPSASKDFVVEKVEPALNEILMYAVEYDDRETRTSQQTHFFCHRAPPTIRESATFLLRLHAYEPSGTYDWLGRVWRAIRACYDCVRGHEEAKHRSLVTFLSAYPEKKREEWASKVNDWERQQLLIEYRQAGFSPHMPADGRQIQSASPHLLYHALLNIVLLQTPTSLEGAPDVQFSIAMLIKNFPPRARVDDFPPDPPPGVMLLFFHEDEALREWAEKQTFNTVVSLKDVEGFYSHALQVVADRLEGNVSYTLSLTWSTFFASSRMQLWTGLYSLLQTFSPEALHALIQVKGQDWIHFLTRHLHDNDSHFPLVLQCFVHVLNETGPAFWASDSPEFPEVVYDSIKDNPAFGRLLEAGVNVEEPWFLTCFQSLLLSVWDKPVFHSILAKVINFMSEELQHPRFEPPCRALVMQVVLSTMGFVHNAASEKDDIKRREAICSVFAIQATNIASVAFARQYRDSVWGRARSQAISLLRDVFESDVTTLERAMVDMCAIRDRVLKPAGGKPEPDVDLPPIISELNKIRHIALYGPLWEAVRKAIPMSDAQGSAFLIHSVAPSLHLGLDPEHAFHEHELIKDPALRKTFRNAVECVNAGLAAIRKDFSLTLTAFAEASSTEALLDLLKSPEVIRDMLRLILCPLEDVSLAAQDIITQASFAAERMDVFRFLLVNSPGASIDGINAYIKTFNDCAPVFPEVCSMARWMVRCLADVVEALCDPISGVLRQEGIVNNTEIPKRIFNLWRSMCRASAAIFKHTPSWARFYATGIMTDWMRDALIFVRDLVKNLQVFESAMQGSSQQKIDDASPAKITLSNIGKKSALQVHDVLQNLVGWLRLTDAETLHQSTELICELLKMYRRTHVDPPRDAVDTIERYTSGTKSQGKLTREQLSTLSDAITPFVIVEIGEGDEEDEVTFTGRAPAKVAEPVHPPRTVASRDTAVPRQQMDVFKQIQPPKVHGFKSSADRSDVFGAPLISAATIRERSAPKKSAFTQAAPAKPSTLMGQLRQDFRKDRKGIPAGLQPRKREPKNEPKNEGGPVKVTGESESSAEDESSDVETGIHQLSRLQRSPAKPLRPIASKPPPKPERRHVQLLEVSNTTSNPVLERIRNREQQARRQQRLKPDLGNFTRQVLLWNYEDEGDVPPFPPDRRPILESVPFIFNTYEEYRRIFEPLLMYECWSGIAKSKEEKVAHTVLCDIGSRSNIDDWLDLEVGVNTDSVPPNWFLTDTDVVLLKQHPGGHKSIMAKVESFRRTARGVEARFRCCLGHDTRGLNMALQIRSQWKAHKVFSFTTIYREYAALRALSLYDLCDDILRPKPARLPKFSNREIEDAMKAFEVNEPQANAILGSVQAEGFALIQGPPGTGKTKTICGLVGNWLSRRSTAIHPTRPGEKVIKAKILICAPSNAAIDEVAKRLKDGVRNSRGQRVVPNVVRVGADAVINVSVKEISLDELIERRINGDPNLKSNKTEAQADIINLRRDIDDVQSNLRMKQRELADTKDNAARVTALETEIRTLNQKRTGLTAKLNSTRDKQKDAGRTMDAARRRFRQEVLDDADVICCTLSGSGHDVLSAYDFETVVIDEAAQSVEVSSLIPLKYQCKRCILVGDPEQLPPTVLSQLAEQQGYSRSLFVRIMHRRPDAVHLLSIQYRMHPEISALDSAMFYNSKLKDGPGMAEKTAQPWHTNPLFGPYRFFDVAGQEMKAGFGHSLVNDEEARSIADLYKRIRAEFPAVNFDYRIGIVTMYREQMFRLRRVFRDRFGEHALTAVDFNTVDGFQGQEKDIIILSCVRAGPNQSSVGFLADRRRSNVAITRARSSLFIFGNAPTLERSDAVWKHIVQDARTRQLIMKVDSSTFRVHAAPPVAPAKKMPTPRKSKAEAPKAPPPDLMTPQEIARAKQNARKISDAAVNSQPQPEATGSGTSNPSLKRKASNEGPMRPPPALRAADQIQRSEVAEVPIGPNSRTENNGTPKPVSPAKRKNGTDGPQRPAPNMRSPNKHDKNGRHRQHYGGSSSNSSVRGPATTFRSRPIPLPTLGNPIAVPSNDPPPPPRINSSSGPSRPPQRLPVRGDGTTSQTMFIPKKRPNNPNNPPQGPSNAKQRLMQEARPPPR</sequence>
<reference evidence="12 13" key="1">
    <citation type="journal article" date="2016" name="Mol. Biol. Evol.">
        <title>Comparative Genomics of Early-Diverging Mushroom-Forming Fungi Provides Insights into the Origins of Lignocellulose Decay Capabilities.</title>
        <authorList>
            <person name="Nagy L.G."/>
            <person name="Riley R."/>
            <person name="Tritt A."/>
            <person name="Adam C."/>
            <person name="Daum C."/>
            <person name="Floudas D."/>
            <person name="Sun H."/>
            <person name="Yadav J.S."/>
            <person name="Pangilinan J."/>
            <person name="Larsson K.H."/>
            <person name="Matsuura K."/>
            <person name="Barry K."/>
            <person name="Labutti K."/>
            <person name="Kuo R."/>
            <person name="Ohm R.A."/>
            <person name="Bhattacharya S.S."/>
            <person name="Shirouzu T."/>
            <person name="Yoshinaga Y."/>
            <person name="Martin F.M."/>
            <person name="Grigoriev I.V."/>
            <person name="Hibbett D.S."/>
        </authorList>
    </citation>
    <scope>NUCLEOTIDE SEQUENCE [LARGE SCALE GENOMIC DNA]</scope>
    <source>
        <strain evidence="12 13">HHB12733</strain>
    </source>
</reference>
<evidence type="ECO:0000259" key="9">
    <source>
        <dbReference type="Pfam" id="PF13086"/>
    </source>
</evidence>
<protein>
    <recommendedName>
        <fullName evidence="14">Helicase ATP-binding domain-containing protein</fullName>
    </recommendedName>
</protein>
<feature type="coiled-coil region" evidence="6">
    <location>
        <begin position="1487"/>
        <end position="1545"/>
    </location>
</feature>
<feature type="compositionally biased region" description="Polar residues" evidence="7">
    <location>
        <begin position="1925"/>
        <end position="1943"/>
    </location>
</feature>
<feature type="region of interest" description="Disordered" evidence="7">
    <location>
        <begin position="1001"/>
        <end position="1109"/>
    </location>
</feature>
<accession>A0A165IA33</accession>
<name>A0A165IA33_9BASI</name>
<feature type="domain" description="DNA2/NAM7 helicase helicase" evidence="9">
    <location>
        <begin position="1357"/>
        <end position="1638"/>
    </location>
</feature>
<keyword evidence="2" id="KW-0547">Nucleotide-binding</keyword>
<feature type="region of interest" description="Disordered" evidence="7">
    <location>
        <begin position="1877"/>
        <end position="2127"/>
    </location>
</feature>
<dbReference type="GO" id="GO:0005524">
    <property type="term" value="F:ATP binding"/>
    <property type="evidence" value="ECO:0007669"/>
    <property type="project" value="UniProtKB-KW"/>
</dbReference>
<dbReference type="GO" id="GO:0001147">
    <property type="term" value="F:transcription termination site sequence-specific DNA binding"/>
    <property type="evidence" value="ECO:0007669"/>
    <property type="project" value="TreeGrafter"/>
</dbReference>
<feature type="domain" description="Helicase SEN1 beta-barrel" evidence="11">
    <location>
        <begin position="1214"/>
        <end position="1307"/>
    </location>
</feature>
<feature type="compositionally biased region" description="Low complexity" evidence="7">
    <location>
        <begin position="1877"/>
        <end position="1887"/>
    </location>
</feature>
<dbReference type="InterPro" id="IPR045055">
    <property type="entry name" value="DNA2/NAM7-like"/>
</dbReference>
<dbReference type="GO" id="GO:0016787">
    <property type="term" value="F:hydrolase activity"/>
    <property type="evidence" value="ECO:0007669"/>
    <property type="project" value="UniProtKB-KW"/>
</dbReference>
<evidence type="ECO:0000256" key="4">
    <source>
        <dbReference type="ARBA" id="ARBA00022806"/>
    </source>
</evidence>
<organism evidence="12 13">
    <name type="scientific">Calocera cornea HHB12733</name>
    <dbReference type="NCBI Taxonomy" id="1353952"/>
    <lineage>
        <taxon>Eukaryota</taxon>
        <taxon>Fungi</taxon>
        <taxon>Dikarya</taxon>
        <taxon>Basidiomycota</taxon>
        <taxon>Agaricomycotina</taxon>
        <taxon>Dacrymycetes</taxon>
        <taxon>Dacrymycetales</taxon>
        <taxon>Dacrymycetaceae</taxon>
        <taxon>Calocera</taxon>
    </lineage>
</organism>
<dbReference type="CDD" id="cd18042">
    <property type="entry name" value="DEXXQc_SETX"/>
    <property type="match status" value="1"/>
</dbReference>
<evidence type="ECO:0000256" key="3">
    <source>
        <dbReference type="ARBA" id="ARBA00022801"/>
    </source>
</evidence>
<dbReference type="GO" id="GO:0016604">
    <property type="term" value="C:nuclear body"/>
    <property type="evidence" value="ECO:0007669"/>
    <property type="project" value="TreeGrafter"/>
</dbReference>
<feature type="domain" description="Helicase Sen1 N-terminal" evidence="8">
    <location>
        <begin position="101"/>
        <end position="867"/>
    </location>
</feature>
<dbReference type="InterPro" id="IPR047187">
    <property type="entry name" value="SF1_C_Upf1"/>
</dbReference>
<evidence type="ECO:0000259" key="10">
    <source>
        <dbReference type="Pfam" id="PF13087"/>
    </source>
</evidence>
<dbReference type="Proteomes" id="UP000076842">
    <property type="component" value="Unassembled WGS sequence"/>
</dbReference>
<evidence type="ECO:0000259" key="8">
    <source>
        <dbReference type="Pfam" id="PF12726"/>
    </source>
</evidence>
<dbReference type="CDD" id="cd18808">
    <property type="entry name" value="SF1_C_Upf1"/>
    <property type="match status" value="1"/>
</dbReference>
<dbReference type="Gene3D" id="3.40.50.300">
    <property type="entry name" value="P-loop containing nucleotide triphosphate hydrolases"/>
    <property type="match status" value="2"/>
</dbReference>
<dbReference type="Pfam" id="PF12726">
    <property type="entry name" value="SEN1_N"/>
    <property type="match status" value="1"/>
</dbReference>
<gene>
    <name evidence="12" type="ORF">CALCODRAFT_465756</name>
</gene>
<dbReference type="Pfam" id="PF13087">
    <property type="entry name" value="AAA_12"/>
    <property type="match status" value="1"/>
</dbReference>
<dbReference type="PANTHER" id="PTHR10887:SF495">
    <property type="entry name" value="HELICASE SENATAXIN ISOFORM X1-RELATED"/>
    <property type="match status" value="1"/>
</dbReference>
<evidence type="ECO:0000259" key="11">
    <source>
        <dbReference type="Pfam" id="PF23576"/>
    </source>
</evidence>
<evidence type="ECO:0000256" key="6">
    <source>
        <dbReference type="SAM" id="Coils"/>
    </source>
</evidence>
<comment type="similarity">
    <text evidence="1">Belongs to the DNA2/NAM7 helicase family.</text>
</comment>
<keyword evidence="5" id="KW-0067">ATP-binding</keyword>
<evidence type="ECO:0000256" key="5">
    <source>
        <dbReference type="ARBA" id="ARBA00022840"/>
    </source>
</evidence>
<dbReference type="InParanoid" id="A0A165IA33"/>
<dbReference type="InterPro" id="IPR056474">
    <property type="entry name" value="SEN1_barrel"/>
</dbReference>
<dbReference type="Pfam" id="PF23576">
    <property type="entry name" value="SEN1_barrel"/>
    <property type="match status" value="1"/>
</dbReference>
<dbReference type="InterPro" id="IPR041679">
    <property type="entry name" value="DNA2/NAM7-like_C"/>
</dbReference>
<keyword evidence="3" id="KW-0378">Hydrolase</keyword>
<dbReference type="InterPro" id="IPR024481">
    <property type="entry name" value="Helicase_Sen1_N"/>
</dbReference>
<dbReference type="OrthoDB" id="6513042at2759"/>
<dbReference type="FunCoup" id="A0A165IA33">
    <property type="interactions" value="96"/>
</dbReference>